<dbReference type="GO" id="GO:0006082">
    <property type="term" value="P:organic acid metabolic process"/>
    <property type="evidence" value="ECO:0007669"/>
    <property type="project" value="UniProtKB-ARBA"/>
</dbReference>
<dbReference type="Gene3D" id="3.40.50.920">
    <property type="match status" value="1"/>
</dbReference>
<comment type="similarity">
    <text evidence="2">Belongs to the transketolase family.</text>
</comment>
<dbReference type="InterPro" id="IPR033248">
    <property type="entry name" value="Transketolase_C"/>
</dbReference>
<evidence type="ECO:0000256" key="1">
    <source>
        <dbReference type="ARBA" id="ARBA00001964"/>
    </source>
</evidence>
<dbReference type="InterPro" id="IPR009014">
    <property type="entry name" value="Transketo_C/PFOR_II"/>
</dbReference>
<dbReference type="EC" id="2.2.1.1" evidence="5"/>
<dbReference type="PANTHER" id="PTHR43825">
    <property type="entry name" value="PYRUVATE DEHYDROGENASE E1 COMPONENT"/>
    <property type="match status" value="1"/>
</dbReference>
<dbReference type="SUPFAM" id="SSF52922">
    <property type="entry name" value="TK C-terminal domain-like"/>
    <property type="match status" value="1"/>
</dbReference>
<organism evidence="5">
    <name type="scientific">uncultured marine group II/III euryarchaeote AD1000_65_C10</name>
    <dbReference type="NCBI Taxonomy" id="1457794"/>
    <lineage>
        <taxon>Archaea</taxon>
        <taxon>Methanobacteriati</taxon>
        <taxon>Methanobacteriota</taxon>
        <taxon>environmental samples</taxon>
    </lineage>
</organism>
<proteinExistence type="inferred from homology"/>
<evidence type="ECO:0000313" key="5">
    <source>
        <dbReference type="EMBL" id="AIE95369.1"/>
    </source>
</evidence>
<dbReference type="FunFam" id="3.40.50.970:FF:000129">
    <property type="entry name" value="Transketolase"/>
    <property type="match status" value="1"/>
</dbReference>
<reference evidence="5" key="1">
    <citation type="journal article" date="2014" name="Genome Biol. Evol.">
        <title>Pangenome evidence for extensive interdomain horizontal transfer affecting lineage core and shell genes in uncultured planktonic thaumarchaeota and euryarchaeota.</title>
        <authorList>
            <person name="Deschamps P."/>
            <person name="Zivanovic Y."/>
            <person name="Moreira D."/>
            <person name="Rodriguez-Valera F."/>
            <person name="Lopez-Garcia P."/>
        </authorList>
    </citation>
    <scope>NUCLEOTIDE SEQUENCE</scope>
</reference>
<dbReference type="SMART" id="SM00861">
    <property type="entry name" value="Transket_pyr"/>
    <property type="match status" value="1"/>
</dbReference>
<dbReference type="InterPro" id="IPR051157">
    <property type="entry name" value="PDH/Transketolase"/>
</dbReference>
<name>A0A075FVR5_9EURY</name>
<dbReference type="AlphaFoldDB" id="A0A075FVR5"/>
<dbReference type="EMBL" id="KF900449">
    <property type="protein sequence ID" value="AIE95369.1"/>
    <property type="molecule type" value="Genomic_DNA"/>
</dbReference>
<dbReference type="Pfam" id="PF02780">
    <property type="entry name" value="Transketolase_C"/>
    <property type="match status" value="1"/>
</dbReference>
<evidence type="ECO:0000259" key="4">
    <source>
        <dbReference type="SMART" id="SM00861"/>
    </source>
</evidence>
<gene>
    <name evidence="5" type="primary">tktA</name>
    <name evidence="5" type="synonym">tktB</name>
</gene>
<evidence type="ECO:0000256" key="2">
    <source>
        <dbReference type="ARBA" id="ARBA00007131"/>
    </source>
</evidence>
<dbReference type="Pfam" id="PF02779">
    <property type="entry name" value="Transket_pyr"/>
    <property type="match status" value="1"/>
</dbReference>
<keyword evidence="3" id="KW-0786">Thiamine pyrophosphate</keyword>
<dbReference type="CDD" id="cd07033">
    <property type="entry name" value="TPP_PYR_DXS_TK_like"/>
    <property type="match status" value="1"/>
</dbReference>
<keyword evidence="5" id="KW-0808">Transferase</keyword>
<comment type="cofactor">
    <cofactor evidence="1">
        <name>thiamine diphosphate</name>
        <dbReference type="ChEBI" id="CHEBI:58937"/>
    </cofactor>
</comment>
<dbReference type="GO" id="GO:0044272">
    <property type="term" value="P:sulfur compound biosynthetic process"/>
    <property type="evidence" value="ECO:0007669"/>
    <property type="project" value="UniProtKB-ARBA"/>
</dbReference>
<feature type="domain" description="Transketolase-like pyrimidine-binding" evidence="4">
    <location>
        <begin position="4"/>
        <end position="167"/>
    </location>
</feature>
<dbReference type="InterPro" id="IPR029061">
    <property type="entry name" value="THDP-binding"/>
</dbReference>
<dbReference type="GO" id="GO:0004802">
    <property type="term" value="F:transketolase activity"/>
    <property type="evidence" value="ECO:0007669"/>
    <property type="project" value="UniProtKB-EC"/>
</dbReference>
<accession>A0A075FVR5</accession>
<protein>
    <submittedName>
        <fullName evidence="5">Transketolase, C-terminal subunit (TktA, tktB)</fullName>
        <ecNumber evidence="5">2.2.1.1</ecNumber>
    </submittedName>
</protein>
<dbReference type="SUPFAM" id="SSF52518">
    <property type="entry name" value="Thiamin diphosphate-binding fold (THDP-binding)"/>
    <property type="match status" value="1"/>
</dbReference>
<dbReference type="Gene3D" id="3.40.50.970">
    <property type="match status" value="1"/>
</dbReference>
<dbReference type="InterPro" id="IPR005475">
    <property type="entry name" value="Transketolase-like_Pyr-bd"/>
</dbReference>
<dbReference type="PANTHER" id="PTHR43825:SF1">
    <property type="entry name" value="TRANSKETOLASE-LIKE PYRIMIDINE-BINDING DOMAIN-CONTAINING PROTEIN"/>
    <property type="match status" value="1"/>
</dbReference>
<evidence type="ECO:0000256" key="3">
    <source>
        <dbReference type="ARBA" id="ARBA00023052"/>
    </source>
</evidence>
<sequence length="311" mass="32832">MTLVASRDGYGSALVKLASDPEIIVVEADLGKSTKSQNFRKLHPERTISLGIAEQNMMLVSAGLATSGYKPFASTFAIFTERAFEQIRNGIARPNIPVHICGSHGGIHTGTDGSSAQSIEDLAIYRSLPNMVVLHPSDFNSTEQLTIQLANTNSPSYTRTARNKTPVIYDEEAASKLQIGKGAILVEGGDVAIIACGVMVSKALEAAESLSNSGINATVVDMHTIKPLDGTLISSLAEQCGCFVTAEDHSVIGGLGGAVAEHLVENCPAPLERVGVSDHFGQSGDGDELLEEFSMGMSHIVAAAQRVIQRK</sequence>